<dbReference type="GO" id="GO:0016627">
    <property type="term" value="F:oxidoreductase activity, acting on the CH-CH group of donors"/>
    <property type="evidence" value="ECO:0007669"/>
    <property type="project" value="InterPro"/>
</dbReference>
<reference evidence="4" key="1">
    <citation type="submission" date="2020-02" db="EMBL/GenBank/DDBJ databases">
        <authorList>
            <person name="Meier V. D."/>
        </authorList>
    </citation>
    <scope>NUCLEOTIDE SEQUENCE</scope>
    <source>
        <strain evidence="4">AVDCRST_MAG07</strain>
    </source>
</reference>
<feature type="region of interest" description="Disordered" evidence="2">
    <location>
        <begin position="81"/>
        <end position="131"/>
    </location>
</feature>
<evidence type="ECO:0000256" key="2">
    <source>
        <dbReference type="SAM" id="MobiDB-lite"/>
    </source>
</evidence>
<dbReference type="EMBL" id="CADCUB010000123">
    <property type="protein sequence ID" value="CAA9344340.1"/>
    <property type="molecule type" value="Genomic_DNA"/>
</dbReference>
<dbReference type="SUPFAM" id="SSF47203">
    <property type="entry name" value="Acyl-CoA dehydrogenase C-terminal domain-like"/>
    <property type="match status" value="1"/>
</dbReference>
<gene>
    <name evidence="4" type="ORF">AVDCRST_MAG07-2577</name>
</gene>
<dbReference type="InterPro" id="IPR036250">
    <property type="entry name" value="AcylCo_DH-like_C"/>
</dbReference>
<feature type="compositionally biased region" description="Gly residues" evidence="2">
    <location>
        <begin position="104"/>
        <end position="125"/>
    </location>
</feature>
<feature type="domain" description="Acyl-CoA dehydrogenase/oxidase C-terminal" evidence="3">
    <location>
        <begin position="7"/>
        <end position="73"/>
    </location>
</feature>
<dbReference type="EC" id="1.3.99.2" evidence="4"/>
<dbReference type="Pfam" id="PF00441">
    <property type="entry name" value="Acyl-CoA_dh_1"/>
    <property type="match status" value="1"/>
</dbReference>
<accession>A0A6J4LZU7</accession>
<sequence length="131" mass="12569">AADVDADDKRLAASIAKAKAAEAADAATSAMIQYHGGIGYTWEHDTHFYFKRSKRLEGAYGDAAQHRERIARLVIDAGSRGEHVSGVTPGGSAGVQGTGVAAGSAGGAAAGSAGGAAAGSAGGAAAGAAAS</sequence>
<evidence type="ECO:0000259" key="3">
    <source>
        <dbReference type="Pfam" id="PF00441"/>
    </source>
</evidence>
<keyword evidence="1" id="KW-0285">Flavoprotein</keyword>
<feature type="compositionally biased region" description="Gly residues" evidence="2">
    <location>
        <begin position="88"/>
        <end position="97"/>
    </location>
</feature>
<keyword evidence="4" id="KW-0560">Oxidoreductase</keyword>
<dbReference type="Gene3D" id="1.20.140.10">
    <property type="entry name" value="Butyryl-CoA Dehydrogenase, subunit A, domain 3"/>
    <property type="match status" value="1"/>
</dbReference>
<dbReference type="InterPro" id="IPR009075">
    <property type="entry name" value="AcylCo_DH/oxidase_C"/>
</dbReference>
<evidence type="ECO:0000256" key="1">
    <source>
        <dbReference type="ARBA" id="ARBA00022630"/>
    </source>
</evidence>
<protein>
    <submittedName>
        <fullName evidence="4">Butyryl-CoA dehydrogenase</fullName>
        <ecNumber evidence="4">1.3.99.2</ecNumber>
    </submittedName>
</protein>
<dbReference type="AlphaFoldDB" id="A0A6J4LZU7"/>
<feature type="non-terminal residue" evidence="4">
    <location>
        <position position="1"/>
    </location>
</feature>
<name>A0A6J4LZU7_9ACTN</name>
<proteinExistence type="predicted"/>
<evidence type="ECO:0000313" key="4">
    <source>
        <dbReference type="EMBL" id="CAA9344340.1"/>
    </source>
</evidence>
<organism evidence="4">
    <name type="scientific">uncultured Frankineae bacterium</name>
    <dbReference type="NCBI Taxonomy" id="437475"/>
    <lineage>
        <taxon>Bacteria</taxon>
        <taxon>Bacillati</taxon>
        <taxon>Actinomycetota</taxon>
        <taxon>Actinomycetes</taxon>
        <taxon>Frankiales</taxon>
        <taxon>environmental samples</taxon>
    </lineage>
</organism>